<dbReference type="EMBL" id="AP019620">
    <property type="protein sequence ID" value="BBJ43108.1"/>
    <property type="molecule type" value="Genomic_DNA"/>
</dbReference>
<evidence type="ECO:0000313" key="2">
    <source>
        <dbReference type="Proteomes" id="UP000463951"/>
    </source>
</evidence>
<dbReference type="Proteomes" id="UP000463951">
    <property type="component" value="Chromosome"/>
</dbReference>
<organism evidence="1 2">
    <name type="scientific">Streptomyces antimycoticus</name>
    <dbReference type="NCBI Taxonomy" id="68175"/>
    <lineage>
        <taxon>Bacteria</taxon>
        <taxon>Bacillati</taxon>
        <taxon>Actinomycetota</taxon>
        <taxon>Actinomycetes</taxon>
        <taxon>Kitasatosporales</taxon>
        <taxon>Streptomycetaceae</taxon>
        <taxon>Streptomyces</taxon>
        <taxon>Streptomyces violaceusniger group</taxon>
    </lineage>
</organism>
<accession>A0A499USZ1</accession>
<evidence type="ECO:0000313" key="1">
    <source>
        <dbReference type="EMBL" id="BBJ43108.1"/>
    </source>
</evidence>
<sequence>MRTCCTMTDDRQEVSVKVANRGHAGDKLDGRPQVTRWPVRARGPLLRDGGAAPVLLVREPTDPFVELGARSHNVEELFGLQLDPLPQRKFESLHENPLGREQTG</sequence>
<reference evidence="1 2" key="1">
    <citation type="journal article" date="2020" name="Int. J. Syst. Evol. Microbiol.">
        <title>Reclassification of Streptomyces castelarensis and Streptomyces sporoclivatus as later heterotypic synonyms of Streptomyces antimycoticus.</title>
        <authorList>
            <person name="Komaki H."/>
            <person name="Tamura T."/>
        </authorList>
    </citation>
    <scope>NUCLEOTIDE SEQUENCE [LARGE SCALE GENOMIC DNA]</scope>
    <source>
        <strain evidence="1 2">NBRC 100767</strain>
    </source>
</reference>
<name>A0A499USZ1_9ACTN</name>
<dbReference type="AlphaFoldDB" id="A0A499USZ1"/>
<protein>
    <submittedName>
        <fullName evidence="1">Uncharacterized protein</fullName>
    </submittedName>
</protein>
<gene>
    <name evidence="1" type="ORF">SSPO_058260</name>
</gene>
<proteinExistence type="predicted"/>